<feature type="domain" description="O-antigen ligase-related" evidence="6">
    <location>
        <begin position="179"/>
        <end position="327"/>
    </location>
</feature>
<reference evidence="7" key="1">
    <citation type="submission" date="2018-12" db="EMBL/GenBank/DDBJ databases">
        <authorList>
            <person name="Will S."/>
            <person name="Neumann-Schaal M."/>
            <person name="Henke P."/>
        </authorList>
    </citation>
    <scope>NUCLEOTIDE SEQUENCE</scope>
    <source>
        <strain evidence="7">PCC 7102</strain>
    </source>
</reference>
<dbReference type="InterPro" id="IPR051533">
    <property type="entry name" value="WaaL-like"/>
</dbReference>
<organism evidence="7 8">
    <name type="scientific">Dulcicalothrix desertica PCC 7102</name>
    <dbReference type="NCBI Taxonomy" id="232991"/>
    <lineage>
        <taxon>Bacteria</taxon>
        <taxon>Bacillati</taxon>
        <taxon>Cyanobacteriota</taxon>
        <taxon>Cyanophyceae</taxon>
        <taxon>Nostocales</taxon>
        <taxon>Calotrichaceae</taxon>
        <taxon>Dulcicalothrix</taxon>
    </lineage>
</organism>
<accession>A0A3S1CM55</accession>
<keyword evidence="4 5" id="KW-0472">Membrane</keyword>
<dbReference type="Pfam" id="PF04932">
    <property type="entry name" value="Wzy_C"/>
    <property type="match status" value="1"/>
</dbReference>
<comment type="subcellular location">
    <subcellularLocation>
        <location evidence="1">Membrane</location>
        <topology evidence="1">Multi-pass membrane protein</topology>
    </subcellularLocation>
</comment>
<reference evidence="7" key="2">
    <citation type="journal article" date="2019" name="Genome Biol. Evol.">
        <title>Day and night: Metabolic profiles and evolutionary relationships of six axenic non-marine cyanobacteria.</title>
        <authorList>
            <person name="Will S.E."/>
            <person name="Henke P."/>
            <person name="Boedeker C."/>
            <person name="Huang S."/>
            <person name="Brinkmann H."/>
            <person name="Rohde M."/>
            <person name="Jarek M."/>
            <person name="Friedl T."/>
            <person name="Seufert S."/>
            <person name="Schumacher M."/>
            <person name="Overmann J."/>
            <person name="Neumann-Schaal M."/>
            <person name="Petersen J."/>
        </authorList>
    </citation>
    <scope>NUCLEOTIDE SEQUENCE [LARGE SCALE GENOMIC DNA]</scope>
    <source>
        <strain evidence="7">PCC 7102</strain>
    </source>
</reference>
<dbReference type="EMBL" id="RSCL01000008">
    <property type="protein sequence ID" value="RUT05570.1"/>
    <property type="molecule type" value="Genomic_DNA"/>
</dbReference>
<dbReference type="PANTHER" id="PTHR37422">
    <property type="entry name" value="TEICHURONIC ACID BIOSYNTHESIS PROTEIN TUAE"/>
    <property type="match status" value="1"/>
</dbReference>
<feature type="transmembrane region" description="Helical" evidence="5">
    <location>
        <begin position="118"/>
        <end position="138"/>
    </location>
</feature>
<feature type="transmembrane region" description="Helical" evidence="5">
    <location>
        <begin position="150"/>
        <end position="166"/>
    </location>
</feature>
<dbReference type="Proteomes" id="UP000271624">
    <property type="component" value="Unassembled WGS sequence"/>
</dbReference>
<dbReference type="AlphaFoldDB" id="A0A3S1CM55"/>
<keyword evidence="2 5" id="KW-0812">Transmembrane</keyword>
<evidence type="ECO:0000259" key="6">
    <source>
        <dbReference type="Pfam" id="PF04932"/>
    </source>
</evidence>
<evidence type="ECO:0000313" key="7">
    <source>
        <dbReference type="EMBL" id="RUT05570.1"/>
    </source>
</evidence>
<feature type="transmembrane region" description="Helical" evidence="5">
    <location>
        <begin position="196"/>
        <end position="214"/>
    </location>
</feature>
<dbReference type="PANTHER" id="PTHR37422:SF17">
    <property type="entry name" value="O-ANTIGEN LIGASE"/>
    <property type="match status" value="1"/>
</dbReference>
<proteinExistence type="predicted"/>
<feature type="transmembrane region" description="Helical" evidence="5">
    <location>
        <begin position="314"/>
        <end position="339"/>
    </location>
</feature>
<evidence type="ECO:0000256" key="3">
    <source>
        <dbReference type="ARBA" id="ARBA00022989"/>
    </source>
</evidence>
<dbReference type="InterPro" id="IPR007016">
    <property type="entry name" value="O-antigen_ligase-rel_domated"/>
</dbReference>
<feature type="transmembrane region" description="Helical" evidence="5">
    <location>
        <begin position="60"/>
        <end position="82"/>
    </location>
</feature>
<feature type="transmembrane region" description="Helical" evidence="5">
    <location>
        <begin position="173"/>
        <end position="190"/>
    </location>
</feature>
<feature type="transmembrane region" description="Helical" evidence="5">
    <location>
        <begin position="381"/>
        <end position="398"/>
    </location>
</feature>
<comment type="caution">
    <text evidence="7">The sequence shown here is derived from an EMBL/GenBank/DDBJ whole genome shotgun (WGS) entry which is preliminary data.</text>
</comment>
<dbReference type="OrthoDB" id="4391260at2"/>
<protein>
    <recommendedName>
        <fullName evidence="6">O-antigen ligase-related domain-containing protein</fullName>
    </recommendedName>
</protein>
<dbReference type="RefSeq" id="WP_127082037.1">
    <property type="nucleotide sequence ID" value="NZ_RSCL01000008.1"/>
</dbReference>
<dbReference type="GO" id="GO:0016020">
    <property type="term" value="C:membrane"/>
    <property type="evidence" value="ECO:0007669"/>
    <property type="project" value="UniProtKB-SubCell"/>
</dbReference>
<evidence type="ECO:0000256" key="5">
    <source>
        <dbReference type="SAM" id="Phobius"/>
    </source>
</evidence>
<keyword evidence="3 5" id="KW-1133">Transmembrane helix</keyword>
<feature type="transmembrane region" description="Helical" evidence="5">
    <location>
        <begin position="12"/>
        <end position="31"/>
    </location>
</feature>
<gene>
    <name evidence="7" type="ORF">DSM106972_035770</name>
</gene>
<evidence type="ECO:0000256" key="1">
    <source>
        <dbReference type="ARBA" id="ARBA00004141"/>
    </source>
</evidence>
<feature type="transmembrane region" description="Helical" evidence="5">
    <location>
        <begin position="221"/>
        <end position="241"/>
    </location>
</feature>
<feature type="transmembrane region" description="Helical" evidence="5">
    <location>
        <begin position="351"/>
        <end position="369"/>
    </location>
</feature>
<evidence type="ECO:0000256" key="2">
    <source>
        <dbReference type="ARBA" id="ARBA00022692"/>
    </source>
</evidence>
<keyword evidence="8" id="KW-1185">Reference proteome</keyword>
<name>A0A3S1CM55_9CYAN</name>
<evidence type="ECO:0000313" key="8">
    <source>
        <dbReference type="Proteomes" id="UP000271624"/>
    </source>
</evidence>
<evidence type="ECO:0000256" key="4">
    <source>
        <dbReference type="ARBA" id="ARBA00023136"/>
    </source>
</evidence>
<sequence>MNLKSLKPLAKKIEIFLVIFYLFYFLIPGLAPPPFDPVFKALSYPIVGILIIGQWKRFMYVSTMDILILVLIVLCLTSQLWSAAPNYTSNEVKALVRSTLFGAYLATRFSLKEQMQLWSWVLGSTAVLCLIFGINPINTAWTGIYGYKNHLARIMVFTAILFLAKIYKRGKAFWLYAFLSALAIILIILSQAKSCYIIMTIMLILFPLYKLTSIGYKSKTLLLLTSLIISGISIALLLQNLEIFLVDILGKDLTFNGRTQIWELMFDKVWQRPWTGYGFAAFWTSDESSYILQYSWARGAKDFRFNSHNSYMEILLQIGIPGLVLYLINYLTVLLRSITLFNSTFEIEDRITLFWVIQNLVAMFLLAWADSGGVLSNDSIWSFYVSIALTIAVYYKRLRNKQAIFQLDKRISTQV</sequence>